<sequence>MGPSSPNLFAYHPPRATEEAIVKVSREVDKYLSNRVSKDDIDSISVGVVTPAGILLKAVMEFSRQTNL</sequence>
<dbReference type="EMBL" id="JAACJJ010000056">
    <property type="protein sequence ID" value="KAF5312337.1"/>
    <property type="molecule type" value="Genomic_DNA"/>
</dbReference>
<dbReference type="Proteomes" id="UP000567179">
    <property type="component" value="Unassembled WGS sequence"/>
</dbReference>
<reference evidence="1 2" key="1">
    <citation type="journal article" date="2020" name="ISME J.">
        <title>Uncovering the hidden diversity of litter-decomposition mechanisms in mushroom-forming fungi.</title>
        <authorList>
            <person name="Floudas D."/>
            <person name="Bentzer J."/>
            <person name="Ahren D."/>
            <person name="Johansson T."/>
            <person name="Persson P."/>
            <person name="Tunlid A."/>
        </authorList>
    </citation>
    <scope>NUCLEOTIDE SEQUENCE [LARGE SCALE GENOMIC DNA]</scope>
    <source>
        <strain evidence="1 2">CBS 101986</strain>
    </source>
</reference>
<gene>
    <name evidence="1" type="ORF">D9619_002970</name>
</gene>
<keyword evidence="2" id="KW-1185">Reference proteome</keyword>
<proteinExistence type="predicted"/>
<evidence type="ECO:0000313" key="1">
    <source>
        <dbReference type="EMBL" id="KAF5312337.1"/>
    </source>
</evidence>
<accession>A0A8H5AYB2</accession>
<organism evidence="1 2">
    <name type="scientific">Psilocybe cf. subviscida</name>
    <dbReference type="NCBI Taxonomy" id="2480587"/>
    <lineage>
        <taxon>Eukaryota</taxon>
        <taxon>Fungi</taxon>
        <taxon>Dikarya</taxon>
        <taxon>Basidiomycota</taxon>
        <taxon>Agaricomycotina</taxon>
        <taxon>Agaricomycetes</taxon>
        <taxon>Agaricomycetidae</taxon>
        <taxon>Agaricales</taxon>
        <taxon>Agaricineae</taxon>
        <taxon>Strophariaceae</taxon>
        <taxon>Psilocybe</taxon>
    </lineage>
</organism>
<protein>
    <submittedName>
        <fullName evidence="1">Uncharacterized protein</fullName>
    </submittedName>
</protein>
<evidence type="ECO:0000313" key="2">
    <source>
        <dbReference type="Proteomes" id="UP000567179"/>
    </source>
</evidence>
<comment type="caution">
    <text evidence="1">The sequence shown here is derived from an EMBL/GenBank/DDBJ whole genome shotgun (WGS) entry which is preliminary data.</text>
</comment>
<dbReference type="AlphaFoldDB" id="A0A8H5AYB2"/>
<name>A0A8H5AYB2_9AGAR</name>